<evidence type="ECO:0000256" key="1">
    <source>
        <dbReference type="SAM" id="MobiDB-lite"/>
    </source>
</evidence>
<keyword evidence="3" id="KW-1185">Reference proteome</keyword>
<evidence type="ECO:0000313" key="2">
    <source>
        <dbReference type="EMBL" id="MCI65823.1"/>
    </source>
</evidence>
<proteinExistence type="predicted"/>
<organism evidence="2 3">
    <name type="scientific">Trifolium medium</name>
    <dbReference type="NCBI Taxonomy" id="97028"/>
    <lineage>
        <taxon>Eukaryota</taxon>
        <taxon>Viridiplantae</taxon>
        <taxon>Streptophyta</taxon>
        <taxon>Embryophyta</taxon>
        <taxon>Tracheophyta</taxon>
        <taxon>Spermatophyta</taxon>
        <taxon>Magnoliopsida</taxon>
        <taxon>eudicotyledons</taxon>
        <taxon>Gunneridae</taxon>
        <taxon>Pentapetalae</taxon>
        <taxon>rosids</taxon>
        <taxon>fabids</taxon>
        <taxon>Fabales</taxon>
        <taxon>Fabaceae</taxon>
        <taxon>Papilionoideae</taxon>
        <taxon>50 kb inversion clade</taxon>
        <taxon>NPAAA clade</taxon>
        <taxon>Hologalegina</taxon>
        <taxon>IRL clade</taxon>
        <taxon>Trifolieae</taxon>
        <taxon>Trifolium</taxon>
    </lineage>
</organism>
<sequence>DIEYEMLAKRRQSDRKNDASCQKVQKISCRKPGSLSESQRESARKWQNVQDSPSLSENSVAKR</sequence>
<name>A0A392TXF1_9FABA</name>
<protein>
    <submittedName>
        <fullName evidence="2">Uncharacterized protein</fullName>
    </submittedName>
</protein>
<dbReference type="AlphaFoldDB" id="A0A392TXF1"/>
<feature type="compositionally biased region" description="Polar residues" evidence="1">
    <location>
        <begin position="45"/>
        <end position="63"/>
    </location>
</feature>
<dbReference type="EMBL" id="LXQA010683308">
    <property type="protein sequence ID" value="MCI65823.1"/>
    <property type="molecule type" value="Genomic_DNA"/>
</dbReference>
<dbReference type="Proteomes" id="UP000265520">
    <property type="component" value="Unassembled WGS sequence"/>
</dbReference>
<accession>A0A392TXF1</accession>
<comment type="caution">
    <text evidence="2">The sequence shown here is derived from an EMBL/GenBank/DDBJ whole genome shotgun (WGS) entry which is preliminary data.</text>
</comment>
<evidence type="ECO:0000313" key="3">
    <source>
        <dbReference type="Proteomes" id="UP000265520"/>
    </source>
</evidence>
<feature type="region of interest" description="Disordered" evidence="1">
    <location>
        <begin position="1"/>
        <end position="63"/>
    </location>
</feature>
<reference evidence="2 3" key="1">
    <citation type="journal article" date="2018" name="Front. Plant Sci.">
        <title>Red Clover (Trifolium pratense) and Zigzag Clover (T. medium) - A Picture of Genomic Similarities and Differences.</title>
        <authorList>
            <person name="Dluhosova J."/>
            <person name="Istvanek J."/>
            <person name="Nedelnik J."/>
            <person name="Repkova J."/>
        </authorList>
    </citation>
    <scope>NUCLEOTIDE SEQUENCE [LARGE SCALE GENOMIC DNA]</scope>
    <source>
        <strain evidence="3">cv. 10/8</strain>
        <tissue evidence="2">Leaf</tissue>
    </source>
</reference>
<feature type="non-terminal residue" evidence="2">
    <location>
        <position position="1"/>
    </location>
</feature>